<protein>
    <submittedName>
        <fullName evidence="1">Uncharacterized protein</fullName>
    </submittedName>
</protein>
<reference evidence="1 2" key="1">
    <citation type="submission" date="2019-07" db="EMBL/GenBank/DDBJ databases">
        <title>Whole genome shotgun sequence of Microbacterium aerolatum NBRC 103071.</title>
        <authorList>
            <person name="Hosoyama A."/>
            <person name="Uohara A."/>
            <person name="Ohji S."/>
            <person name="Ichikawa N."/>
        </authorList>
    </citation>
    <scope>NUCLEOTIDE SEQUENCE [LARGE SCALE GENOMIC DNA]</scope>
    <source>
        <strain evidence="1 2">NBRC 103071</strain>
    </source>
</reference>
<keyword evidence="2" id="KW-1185">Reference proteome</keyword>
<dbReference type="AlphaFoldDB" id="A0A511AHW8"/>
<organism evidence="1 2">
    <name type="scientific">Microbacterium aerolatum</name>
    <dbReference type="NCBI Taxonomy" id="153731"/>
    <lineage>
        <taxon>Bacteria</taxon>
        <taxon>Bacillati</taxon>
        <taxon>Actinomycetota</taxon>
        <taxon>Actinomycetes</taxon>
        <taxon>Micrococcales</taxon>
        <taxon>Microbacteriaceae</taxon>
        <taxon>Microbacterium</taxon>
    </lineage>
</organism>
<proteinExistence type="predicted"/>
<gene>
    <name evidence="1" type="ORF">MAE01_29050</name>
</gene>
<name>A0A511AHW8_9MICO</name>
<comment type="caution">
    <text evidence="1">The sequence shown here is derived from an EMBL/GenBank/DDBJ whole genome shotgun (WGS) entry which is preliminary data.</text>
</comment>
<dbReference type="Proteomes" id="UP000321225">
    <property type="component" value="Unassembled WGS sequence"/>
</dbReference>
<evidence type="ECO:0000313" key="2">
    <source>
        <dbReference type="Proteomes" id="UP000321225"/>
    </source>
</evidence>
<sequence length="388" mass="43041">MRDIIRLFADRESRDELGVGQIRDALGDALFPGTSTLHTRARYLLFIPWIFQKASGRPNPSSDADRMERKLINAIRDSDDYAGLLGLQAGANLKTLPSSIYWSMLRRFRILRDPALTAQNVLTLDGRAVGGDDIDEGSGGRFRAWSTTMPGAPNGFPDAVPGGFMLSREEAGWLRDRILDEVPGTLLAHFTVNRPAPDSPAPWADAAALSVTGESRALLDHAHSFSAVMHGAQLLYNLLLAEQYEQGGFQSESGRSDRYRSEVDRWAETLPAIVDVATWDLDDLLRRVDIVRGAPIHPRSARFVRDWRDLLRRIPTSDVADHPETREFIAARERQNKGPQARLGNPRRLQTWGGGSGAGALVFRWPNVRGILNDIHDGLDRVPEADVA</sequence>
<dbReference type="EMBL" id="BJUW01000018">
    <property type="protein sequence ID" value="GEK87729.1"/>
    <property type="molecule type" value="Genomic_DNA"/>
</dbReference>
<dbReference type="InterPro" id="IPR045941">
    <property type="entry name" value="DUF6361"/>
</dbReference>
<accession>A0A511AHW8</accession>
<evidence type="ECO:0000313" key="1">
    <source>
        <dbReference type="EMBL" id="GEK87729.1"/>
    </source>
</evidence>
<dbReference type="Pfam" id="PF19888">
    <property type="entry name" value="DUF6361"/>
    <property type="match status" value="1"/>
</dbReference>